<evidence type="ECO:0000313" key="2">
    <source>
        <dbReference type="Proteomes" id="UP000237105"/>
    </source>
</evidence>
<dbReference type="EMBL" id="JXTB01000004">
    <property type="protein sequence ID" value="PON79401.1"/>
    <property type="molecule type" value="Genomic_DNA"/>
</dbReference>
<dbReference type="Proteomes" id="UP000237105">
    <property type="component" value="Unassembled WGS sequence"/>
</dbReference>
<sequence>MNYLKWAQKCDFAISSNLANAIHRGVGVFSLLKRFWYK</sequence>
<keyword evidence="2" id="KW-1185">Reference proteome</keyword>
<evidence type="ECO:0000313" key="1">
    <source>
        <dbReference type="EMBL" id="PON79401.1"/>
    </source>
</evidence>
<dbReference type="AlphaFoldDB" id="A0A2P5E1H9"/>
<gene>
    <name evidence="1" type="ORF">PanWU01x14_011360</name>
</gene>
<protein>
    <submittedName>
        <fullName evidence="1">Uncharacterized protein</fullName>
    </submittedName>
</protein>
<reference evidence="2" key="1">
    <citation type="submission" date="2016-06" db="EMBL/GenBank/DDBJ databases">
        <title>Parallel loss of symbiosis genes in relatives of nitrogen-fixing non-legume Parasponia.</title>
        <authorList>
            <person name="Van Velzen R."/>
            <person name="Holmer R."/>
            <person name="Bu F."/>
            <person name="Rutten L."/>
            <person name="Van Zeijl A."/>
            <person name="Liu W."/>
            <person name="Santuari L."/>
            <person name="Cao Q."/>
            <person name="Sharma T."/>
            <person name="Shen D."/>
            <person name="Roswanjaya Y."/>
            <person name="Wardhani T."/>
            <person name="Kalhor M.S."/>
            <person name="Jansen J."/>
            <person name="Van den Hoogen J."/>
            <person name="Gungor B."/>
            <person name="Hartog M."/>
            <person name="Hontelez J."/>
            <person name="Verver J."/>
            <person name="Yang W.-C."/>
            <person name="Schijlen E."/>
            <person name="Repin R."/>
            <person name="Schilthuizen M."/>
            <person name="Schranz E."/>
            <person name="Heidstra R."/>
            <person name="Miyata K."/>
            <person name="Fedorova E."/>
            <person name="Kohlen W."/>
            <person name="Bisseling T."/>
            <person name="Smit S."/>
            <person name="Geurts R."/>
        </authorList>
    </citation>
    <scope>NUCLEOTIDE SEQUENCE [LARGE SCALE GENOMIC DNA]</scope>
    <source>
        <strain evidence="2">cv. WU1-14</strain>
    </source>
</reference>
<comment type="caution">
    <text evidence="1">The sequence shown here is derived from an EMBL/GenBank/DDBJ whole genome shotgun (WGS) entry which is preliminary data.</text>
</comment>
<proteinExistence type="predicted"/>
<name>A0A2P5E1H9_PARAD</name>
<organism evidence="1 2">
    <name type="scientific">Parasponia andersonii</name>
    <name type="common">Sponia andersonii</name>
    <dbReference type="NCBI Taxonomy" id="3476"/>
    <lineage>
        <taxon>Eukaryota</taxon>
        <taxon>Viridiplantae</taxon>
        <taxon>Streptophyta</taxon>
        <taxon>Embryophyta</taxon>
        <taxon>Tracheophyta</taxon>
        <taxon>Spermatophyta</taxon>
        <taxon>Magnoliopsida</taxon>
        <taxon>eudicotyledons</taxon>
        <taxon>Gunneridae</taxon>
        <taxon>Pentapetalae</taxon>
        <taxon>rosids</taxon>
        <taxon>fabids</taxon>
        <taxon>Rosales</taxon>
        <taxon>Cannabaceae</taxon>
        <taxon>Parasponia</taxon>
    </lineage>
</organism>
<accession>A0A2P5E1H9</accession>